<evidence type="ECO:0000313" key="3">
    <source>
        <dbReference type="Proteomes" id="UP001457282"/>
    </source>
</evidence>
<gene>
    <name evidence="2" type="ORF">M0R45_007458</name>
</gene>
<dbReference type="PANTHER" id="PTHR11926">
    <property type="entry name" value="GLUCOSYL/GLUCURONOSYL TRANSFERASES"/>
    <property type="match status" value="1"/>
</dbReference>
<dbReference type="GO" id="GO:0080043">
    <property type="term" value="F:quercetin 3-O-glucosyltransferase activity"/>
    <property type="evidence" value="ECO:0007669"/>
    <property type="project" value="TreeGrafter"/>
</dbReference>
<dbReference type="Proteomes" id="UP001457282">
    <property type="component" value="Unassembled WGS sequence"/>
</dbReference>
<comment type="similarity">
    <text evidence="1">Belongs to the UDP-glycosyltransferase family.</text>
</comment>
<organism evidence="2 3">
    <name type="scientific">Rubus argutus</name>
    <name type="common">Southern blackberry</name>
    <dbReference type="NCBI Taxonomy" id="59490"/>
    <lineage>
        <taxon>Eukaryota</taxon>
        <taxon>Viridiplantae</taxon>
        <taxon>Streptophyta</taxon>
        <taxon>Embryophyta</taxon>
        <taxon>Tracheophyta</taxon>
        <taxon>Spermatophyta</taxon>
        <taxon>Magnoliopsida</taxon>
        <taxon>eudicotyledons</taxon>
        <taxon>Gunneridae</taxon>
        <taxon>Pentapetalae</taxon>
        <taxon>rosids</taxon>
        <taxon>fabids</taxon>
        <taxon>Rosales</taxon>
        <taxon>Rosaceae</taxon>
        <taxon>Rosoideae</taxon>
        <taxon>Rosoideae incertae sedis</taxon>
        <taxon>Rubus</taxon>
    </lineage>
</organism>
<sequence length="78" mass="9299">MPQWTDQSTNAKYIMDVWKIGLKALADEKGIVRQDKVEHCISEMIEGEKGKESKRNAMRWKEIARKGYGFRWKFQQKH</sequence>
<dbReference type="AlphaFoldDB" id="A0AAW1XYT5"/>
<dbReference type="SUPFAM" id="SSF53756">
    <property type="entry name" value="UDP-Glycosyltransferase/glycogen phosphorylase"/>
    <property type="match status" value="1"/>
</dbReference>
<keyword evidence="3" id="KW-1185">Reference proteome</keyword>
<accession>A0AAW1XYT5</accession>
<dbReference type="Gene3D" id="3.40.50.2000">
    <property type="entry name" value="Glycogen Phosphorylase B"/>
    <property type="match status" value="1"/>
</dbReference>
<dbReference type="GO" id="GO:0080044">
    <property type="term" value="F:quercetin 7-O-glucosyltransferase activity"/>
    <property type="evidence" value="ECO:0007669"/>
    <property type="project" value="TreeGrafter"/>
</dbReference>
<protein>
    <submittedName>
        <fullName evidence="2">Uncharacterized protein</fullName>
    </submittedName>
</protein>
<dbReference type="PANTHER" id="PTHR11926:SF1540">
    <property type="entry name" value="GLYCOSYLTRANSFERASE"/>
    <property type="match status" value="1"/>
</dbReference>
<reference evidence="2 3" key="1">
    <citation type="journal article" date="2023" name="G3 (Bethesda)">
        <title>A chromosome-length genome assembly and annotation of blackberry (Rubus argutus, cv. 'Hillquist').</title>
        <authorList>
            <person name="Bruna T."/>
            <person name="Aryal R."/>
            <person name="Dudchenko O."/>
            <person name="Sargent D.J."/>
            <person name="Mead D."/>
            <person name="Buti M."/>
            <person name="Cavallini A."/>
            <person name="Hytonen T."/>
            <person name="Andres J."/>
            <person name="Pham M."/>
            <person name="Weisz D."/>
            <person name="Mascagni F."/>
            <person name="Usai G."/>
            <person name="Natali L."/>
            <person name="Bassil N."/>
            <person name="Fernandez G.E."/>
            <person name="Lomsadze A."/>
            <person name="Armour M."/>
            <person name="Olukolu B."/>
            <person name="Poorten T."/>
            <person name="Britton C."/>
            <person name="Davik J."/>
            <person name="Ashrafi H."/>
            <person name="Aiden E.L."/>
            <person name="Borodovsky M."/>
            <person name="Worthington M."/>
        </authorList>
    </citation>
    <scope>NUCLEOTIDE SEQUENCE [LARGE SCALE GENOMIC DNA]</scope>
    <source>
        <strain evidence="2">PI 553951</strain>
    </source>
</reference>
<dbReference type="EMBL" id="JBEDUW010000002">
    <property type="protein sequence ID" value="KAK9941764.1"/>
    <property type="molecule type" value="Genomic_DNA"/>
</dbReference>
<evidence type="ECO:0000313" key="2">
    <source>
        <dbReference type="EMBL" id="KAK9941764.1"/>
    </source>
</evidence>
<name>A0AAW1XYT5_RUBAR</name>
<comment type="caution">
    <text evidence="2">The sequence shown here is derived from an EMBL/GenBank/DDBJ whole genome shotgun (WGS) entry which is preliminary data.</text>
</comment>
<evidence type="ECO:0000256" key="1">
    <source>
        <dbReference type="ARBA" id="ARBA00009995"/>
    </source>
</evidence>
<proteinExistence type="inferred from homology"/>